<sequence>MPSLFVPISLVLPSPPLPMPPTRTPHWEQT</sequence>
<name>A0A2P2Q4C7_RHIMU</name>
<protein>
    <submittedName>
        <fullName evidence="1">Uncharacterized protein</fullName>
    </submittedName>
</protein>
<reference evidence="1" key="1">
    <citation type="submission" date="2018-02" db="EMBL/GenBank/DDBJ databases">
        <title>Rhizophora mucronata_Transcriptome.</title>
        <authorList>
            <person name="Meera S.P."/>
            <person name="Sreeshan A."/>
            <person name="Augustine A."/>
        </authorList>
    </citation>
    <scope>NUCLEOTIDE SEQUENCE</scope>
    <source>
        <tissue evidence="1">Leaf</tissue>
    </source>
</reference>
<proteinExistence type="predicted"/>
<dbReference type="AlphaFoldDB" id="A0A2P2Q4C7"/>
<evidence type="ECO:0000313" key="1">
    <source>
        <dbReference type="EMBL" id="MBX61837.1"/>
    </source>
</evidence>
<accession>A0A2P2Q4C7</accession>
<organism evidence="1">
    <name type="scientific">Rhizophora mucronata</name>
    <name type="common">Asiatic mangrove</name>
    <dbReference type="NCBI Taxonomy" id="61149"/>
    <lineage>
        <taxon>Eukaryota</taxon>
        <taxon>Viridiplantae</taxon>
        <taxon>Streptophyta</taxon>
        <taxon>Embryophyta</taxon>
        <taxon>Tracheophyta</taxon>
        <taxon>Spermatophyta</taxon>
        <taxon>Magnoliopsida</taxon>
        <taxon>eudicotyledons</taxon>
        <taxon>Gunneridae</taxon>
        <taxon>Pentapetalae</taxon>
        <taxon>rosids</taxon>
        <taxon>fabids</taxon>
        <taxon>Malpighiales</taxon>
        <taxon>Rhizophoraceae</taxon>
        <taxon>Rhizophora</taxon>
    </lineage>
</organism>
<dbReference type="EMBL" id="GGEC01081353">
    <property type="protein sequence ID" value="MBX61837.1"/>
    <property type="molecule type" value="Transcribed_RNA"/>
</dbReference>